<proteinExistence type="inferred from homology"/>
<keyword evidence="3" id="KW-1185">Reference proteome</keyword>
<evidence type="ECO:0000313" key="2">
    <source>
        <dbReference type="EMBL" id="UYP46262.1"/>
    </source>
</evidence>
<dbReference type="InterPro" id="IPR015419">
    <property type="entry name" value="CTAG/Pcc1"/>
</dbReference>
<organism evidence="2 3">
    <name type="scientific">Candidatus Lokiarchaeum ossiferum</name>
    <dbReference type="NCBI Taxonomy" id="2951803"/>
    <lineage>
        <taxon>Archaea</taxon>
        <taxon>Promethearchaeati</taxon>
        <taxon>Promethearchaeota</taxon>
        <taxon>Promethearchaeia</taxon>
        <taxon>Promethearchaeales</taxon>
        <taxon>Promethearchaeaceae</taxon>
        <taxon>Candidatus Lokiarchaeum</taxon>
    </lineage>
</organism>
<comment type="similarity">
    <text evidence="1">Belongs to the CTAG/PCC1 family.</text>
</comment>
<name>A0ABY6HRX0_9ARCH</name>
<evidence type="ECO:0008006" key="4">
    <source>
        <dbReference type="Google" id="ProtNLM"/>
    </source>
</evidence>
<dbReference type="NCBIfam" id="NF011470">
    <property type="entry name" value="PRK14887.1"/>
    <property type="match status" value="1"/>
</dbReference>
<protein>
    <recommendedName>
        <fullName evidence="4">Transcription factor Pcc1</fullName>
    </recommendedName>
</protein>
<accession>A0ABY6HRX0</accession>
<dbReference type="EMBL" id="CP104013">
    <property type="protein sequence ID" value="UYP46262.1"/>
    <property type="molecule type" value="Genomic_DNA"/>
</dbReference>
<evidence type="ECO:0000313" key="3">
    <source>
        <dbReference type="Proteomes" id="UP001208689"/>
    </source>
</evidence>
<evidence type="ECO:0000256" key="1">
    <source>
        <dbReference type="ARBA" id="ARBA00007073"/>
    </source>
</evidence>
<dbReference type="Pfam" id="PF09341">
    <property type="entry name" value="Pcc1"/>
    <property type="match status" value="1"/>
</dbReference>
<dbReference type="Gene3D" id="3.30.310.50">
    <property type="entry name" value="Alpha-D-phosphohexomutase, C-terminal domain"/>
    <property type="match status" value="1"/>
</dbReference>
<reference evidence="2" key="1">
    <citation type="submission" date="2022-09" db="EMBL/GenBank/DDBJ databases">
        <title>Actin cytoskeleton and complex cell architecture in an #Asgard archaeon.</title>
        <authorList>
            <person name="Ponce Toledo R.I."/>
            <person name="Schleper C."/>
            <person name="Rodrigues Oliveira T."/>
            <person name="Wollweber F."/>
            <person name="Xu J."/>
            <person name="Rittmann S."/>
            <person name="Klingl A."/>
            <person name="Pilhofer M."/>
        </authorList>
    </citation>
    <scope>NUCLEOTIDE SEQUENCE</scope>
    <source>
        <strain evidence="2">B-35</strain>
    </source>
</reference>
<gene>
    <name evidence="2" type="ORF">NEF87_002547</name>
</gene>
<sequence length="86" mass="9905">MKISTQISFQFDSPEDAQIFYASFLPEFNDMPLKRSHWQVNPPKSESSVIQFHIHAEDATAFRATINSLIQFAHIVEKTIHLTSEL</sequence>
<dbReference type="Proteomes" id="UP001208689">
    <property type="component" value="Chromosome"/>
</dbReference>